<feature type="signal peptide" evidence="2">
    <location>
        <begin position="1"/>
        <end position="27"/>
    </location>
</feature>
<dbReference type="EMBL" id="PCYI01000013">
    <property type="protein sequence ID" value="PIR44987.1"/>
    <property type="molecule type" value="Genomic_DNA"/>
</dbReference>
<feature type="compositionally biased region" description="Polar residues" evidence="1">
    <location>
        <begin position="118"/>
        <end position="130"/>
    </location>
</feature>
<evidence type="ECO:0000256" key="1">
    <source>
        <dbReference type="SAM" id="MobiDB-lite"/>
    </source>
</evidence>
<evidence type="ECO:0000313" key="4">
    <source>
        <dbReference type="Proteomes" id="UP000228767"/>
    </source>
</evidence>
<reference evidence="3 4" key="1">
    <citation type="submission" date="2017-09" db="EMBL/GenBank/DDBJ databases">
        <title>Depth-based differentiation of microbial function through sediment-hosted aquifers and enrichment of novel symbionts in the deep terrestrial subsurface.</title>
        <authorList>
            <person name="Probst A.J."/>
            <person name="Ladd B."/>
            <person name="Jarett J.K."/>
            <person name="Geller-Mcgrath D.E."/>
            <person name="Sieber C.M."/>
            <person name="Emerson J.B."/>
            <person name="Anantharaman K."/>
            <person name="Thomas B.C."/>
            <person name="Malmstrom R."/>
            <person name="Stieglmeier M."/>
            <person name="Klingl A."/>
            <person name="Woyke T."/>
            <person name="Ryan C.M."/>
            <person name="Banfield J.F."/>
        </authorList>
    </citation>
    <scope>NUCLEOTIDE SEQUENCE [LARGE SCALE GENOMIC DNA]</scope>
    <source>
        <strain evidence="3">CG10_big_fil_rev_8_21_14_0_10_51_16</strain>
    </source>
</reference>
<proteinExistence type="predicted"/>
<evidence type="ECO:0000256" key="2">
    <source>
        <dbReference type="SAM" id="SignalP"/>
    </source>
</evidence>
<feature type="chain" id="PRO_5013843297" evidence="2">
    <location>
        <begin position="28"/>
        <end position="593"/>
    </location>
</feature>
<keyword evidence="2" id="KW-0732">Signal</keyword>
<dbReference type="Proteomes" id="UP000228767">
    <property type="component" value="Unassembled WGS sequence"/>
</dbReference>
<name>A0A2H0REV1_9BACT</name>
<organism evidence="3 4">
    <name type="scientific">Candidatus Vogelbacteria bacterium CG10_big_fil_rev_8_21_14_0_10_51_16</name>
    <dbReference type="NCBI Taxonomy" id="1975045"/>
    <lineage>
        <taxon>Bacteria</taxon>
        <taxon>Candidatus Vogeliibacteriota</taxon>
    </lineage>
</organism>
<sequence length="593" mass="64994">MIKTLSSVLRFSLVATLLVFGASVALAQTAITYPIAELGACADRAACKAYCASPKLACVDFAEKQGMIGVEEAMAMRQAIERAQAEASARPAALSRDDLVGSVRDRSSTGNAPGPQIRQRTPTPPKTVQNRSDDNEPNINKEKAQAAIEKFGGPGGCTDMVSCGQFCDSPENTKACVAYAREHDLMGNGDLERFERMADIVGPGGCRGRQCQQYCDAPGHEDECLAFAKENNLIPEEEVREIERMMNLVGPGGCRGRACETYCEDPAHTEACMQFAVEQGMMSKEEFNRAMTPGPGGCKGPACEQFCRKPENQEACATFYGFERGGESEGRLPMDRFDDARFGSEAMKSLRTGSSEPPGPMEEFVGPGDCRGRACETYCRDNEEACRSFSEEQHRRDDGMSPQMEDGPIMMKERQTLESQAREMMEGMRPPHPDERKEIKLDDLGRRYAPGSNKMPPGNPEGRPFMGEGFSPPPFEGGQFPGQPPFRNDEMPYQNAPPFSGRDGMPHQGDNGPRMEPGPHMGQPPFEEHRMPSPEMKGEVDFRLMPLPAGETPNDLPPQHPAPTEAPDEPKPEASLRDFLGNVVSAFMRVLPR</sequence>
<feature type="compositionally biased region" description="Basic and acidic residues" evidence="1">
    <location>
        <begin position="95"/>
        <end position="107"/>
    </location>
</feature>
<feature type="region of interest" description="Disordered" evidence="1">
    <location>
        <begin position="483"/>
        <end position="533"/>
    </location>
</feature>
<comment type="caution">
    <text evidence="3">The sequence shown here is derived from an EMBL/GenBank/DDBJ whole genome shotgun (WGS) entry which is preliminary data.</text>
</comment>
<feature type="region of interest" description="Disordered" evidence="1">
    <location>
        <begin position="86"/>
        <end position="139"/>
    </location>
</feature>
<evidence type="ECO:0000313" key="3">
    <source>
        <dbReference type="EMBL" id="PIR44987.1"/>
    </source>
</evidence>
<feature type="region of interest" description="Disordered" evidence="1">
    <location>
        <begin position="545"/>
        <end position="576"/>
    </location>
</feature>
<dbReference type="AlphaFoldDB" id="A0A2H0REV1"/>
<gene>
    <name evidence="3" type="ORF">COV10_01885</name>
</gene>
<accession>A0A2H0REV1</accession>
<protein>
    <submittedName>
        <fullName evidence="3">Uncharacterized protein</fullName>
    </submittedName>
</protein>